<name>A0A5B7BL20_DAVIN</name>
<keyword evidence="4 13" id="KW-0812">Transmembrane</keyword>
<dbReference type="FunFam" id="2.60.120.430:FF:000005">
    <property type="entry name" value="Putative receptor-like protein kinase"/>
    <property type="match status" value="1"/>
</dbReference>
<evidence type="ECO:0000256" key="2">
    <source>
        <dbReference type="ARBA" id="ARBA00022527"/>
    </source>
</evidence>
<evidence type="ECO:0000256" key="6">
    <source>
        <dbReference type="ARBA" id="ARBA00022741"/>
    </source>
</evidence>
<dbReference type="SUPFAM" id="SSF56112">
    <property type="entry name" value="Protein kinase-like (PK-like)"/>
    <property type="match status" value="1"/>
</dbReference>
<evidence type="ECO:0000256" key="4">
    <source>
        <dbReference type="ARBA" id="ARBA00022692"/>
    </source>
</evidence>
<dbReference type="FunFam" id="3.30.200.20:FF:000039">
    <property type="entry name" value="receptor-like protein kinase FERONIA"/>
    <property type="match status" value="1"/>
</dbReference>
<evidence type="ECO:0000256" key="10">
    <source>
        <dbReference type="ARBA" id="ARBA00023136"/>
    </source>
</evidence>
<accession>A0A5B7BL20</accession>
<dbReference type="InterPro" id="IPR008271">
    <property type="entry name" value="Ser/Thr_kinase_AS"/>
</dbReference>
<protein>
    <recommendedName>
        <fullName evidence="15">Protein kinase domain-containing protein</fullName>
    </recommendedName>
</protein>
<proteinExistence type="predicted"/>
<evidence type="ECO:0000259" key="15">
    <source>
        <dbReference type="PROSITE" id="PS50011"/>
    </source>
</evidence>
<evidence type="ECO:0000256" key="9">
    <source>
        <dbReference type="ARBA" id="ARBA00022989"/>
    </source>
</evidence>
<keyword evidence="11" id="KW-0325">Glycoprotein</keyword>
<evidence type="ECO:0000256" key="11">
    <source>
        <dbReference type="ARBA" id="ARBA00023180"/>
    </source>
</evidence>
<evidence type="ECO:0000256" key="12">
    <source>
        <dbReference type="PROSITE-ProRule" id="PRU10141"/>
    </source>
</evidence>
<dbReference type="SMART" id="SM00220">
    <property type="entry name" value="S_TKc"/>
    <property type="match status" value="1"/>
</dbReference>
<feature type="domain" description="Protein kinase" evidence="15">
    <location>
        <begin position="496"/>
        <end position="770"/>
    </location>
</feature>
<keyword evidence="3" id="KW-0808">Transferase</keyword>
<keyword evidence="2" id="KW-0723">Serine/threonine-protein kinase</keyword>
<evidence type="ECO:0000256" key="1">
    <source>
        <dbReference type="ARBA" id="ARBA00004167"/>
    </source>
</evidence>
<dbReference type="EMBL" id="GHES01038970">
    <property type="protein sequence ID" value="MPA69529.1"/>
    <property type="molecule type" value="Transcribed_RNA"/>
</dbReference>
<dbReference type="InterPro" id="IPR011009">
    <property type="entry name" value="Kinase-like_dom_sf"/>
</dbReference>
<gene>
    <name evidence="16" type="ORF">Din_038970</name>
</gene>
<keyword evidence="8 12" id="KW-0067">ATP-binding</keyword>
<dbReference type="GO" id="GO:0004674">
    <property type="term" value="F:protein serine/threonine kinase activity"/>
    <property type="evidence" value="ECO:0007669"/>
    <property type="project" value="UniProtKB-KW"/>
</dbReference>
<dbReference type="Gene3D" id="2.60.120.430">
    <property type="entry name" value="Galactose-binding lectin"/>
    <property type="match status" value="2"/>
</dbReference>
<evidence type="ECO:0000256" key="7">
    <source>
        <dbReference type="ARBA" id="ARBA00022777"/>
    </source>
</evidence>
<dbReference type="AlphaFoldDB" id="A0A5B7BL20"/>
<evidence type="ECO:0000256" key="5">
    <source>
        <dbReference type="ARBA" id="ARBA00022729"/>
    </source>
</evidence>
<dbReference type="FunFam" id="2.60.120.430:FF:000001">
    <property type="entry name" value="Receptor-like protein kinase FERONIA"/>
    <property type="match status" value="1"/>
</dbReference>
<evidence type="ECO:0000256" key="14">
    <source>
        <dbReference type="SAM" id="SignalP"/>
    </source>
</evidence>
<dbReference type="FunFam" id="1.10.510.10:FF:000058">
    <property type="entry name" value="Receptor-like protein kinase FERONIA"/>
    <property type="match status" value="1"/>
</dbReference>
<evidence type="ECO:0000256" key="8">
    <source>
        <dbReference type="ARBA" id="ARBA00022840"/>
    </source>
</evidence>
<keyword evidence="9 13" id="KW-1133">Transmembrane helix</keyword>
<keyword evidence="6 12" id="KW-0547">Nucleotide-binding</keyword>
<dbReference type="Gene3D" id="1.10.510.10">
    <property type="entry name" value="Transferase(Phosphotransferase) domain 1"/>
    <property type="match status" value="1"/>
</dbReference>
<feature type="transmembrane region" description="Helical" evidence="13">
    <location>
        <begin position="411"/>
        <end position="433"/>
    </location>
</feature>
<dbReference type="GO" id="GO:0005524">
    <property type="term" value="F:ATP binding"/>
    <property type="evidence" value="ECO:0007669"/>
    <property type="project" value="UniProtKB-UniRule"/>
</dbReference>
<dbReference type="CDD" id="cd14066">
    <property type="entry name" value="STKc_IRAK"/>
    <property type="match status" value="1"/>
</dbReference>
<keyword evidence="5 14" id="KW-0732">Signal</keyword>
<dbReference type="PROSITE" id="PS00107">
    <property type="entry name" value="PROTEIN_KINASE_ATP"/>
    <property type="match status" value="1"/>
</dbReference>
<keyword evidence="7" id="KW-0418">Kinase</keyword>
<feature type="chain" id="PRO_5022832415" description="Protein kinase domain-containing protein" evidence="14">
    <location>
        <begin position="26"/>
        <end position="825"/>
    </location>
</feature>
<evidence type="ECO:0000256" key="3">
    <source>
        <dbReference type="ARBA" id="ARBA00022679"/>
    </source>
</evidence>
<organism evidence="16">
    <name type="scientific">Davidia involucrata</name>
    <name type="common">Dove tree</name>
    <dbReference type="NCBI Taxonomy" id="16924"/>
    <lineage>
        <taxon>Eukaryota</taxon>
        <taxon>Viridiplantae</taxon>
        <taxon>Streptophyta</taxon>
        <taxon>Embryophyta</taxon>
        <taxon>Tracheophyta</taxon>
        <taxon>Spermatophyta</taxon>
        <taxon>Magnoliopsida</taxon>
        <taxon>eudicotyledons</taxon>
        <taxon>Gunneridae</taxon>
        <taxon>Pentapetalae</taxon>
        <taxon>asterids</taxon>
        <taxon>Cornales</taxon>
        <taxon>Nyssaceae</taxon>
        <taxon>Davidia</taxon>
    </lineage>
</organism>
<dbReference type="Pfam" id="PF07714">
    <property type="entry name" value="PK_Tyr_Ser-Thr"/>
    <property type="match status" value="1"/>
</dbReference>
<dbReference type="PROSITE" id="PS50011">
    <property type="entry name" value="PROTEIN_KINASE_DOM"/>
    <property type="match status" value="1"/>
</dbReference>
<dbReference type="InterPro" id="IPR001245">
    <property type="entry name" value="Ser-Thr/Tyr_kinase_cat_dom"/>
</dbReference>
<feature type="signal peptide" evidence="14">
    <location>
        <begin position="1"/>
        <end position="25"/>
    </location>
</feature>
<comment type="subcellular location">
    <subcellularLocation>
        <location evidence="1">Membrane</location>
        <topology evidence="1">Single-pass membrane protein</topology>
    </subcellularLocation>
</comment>
<dbReference type="InterPro" id="IPR017441">
    <property type="entry name" value="Protein_kinase_ATP_BS"/>
</dbReference>
<sequence>MMGIGFYKLLIWVSSILCLICGSLEFNPVDNYLIDCGSPTNKRVGDRLFVADNFNSSILSTSYNISVNTSSESISSTFDLALYQTARILNGTSHYTFPIKKHGRHWIRLYFFPFVHGNYNLSIAKFSVSAQNFTLLGDFQSPSDPVVKEYSLNITSDSLVLTFIPSHNSFAFLNALEVVSLPDELIPDVAKTIDRPGEYQNLWRQTLETVARVNMGNQTVSPQNDTLGRLWVSDGRYLKHSNLVEFVSNVSAVNYSRGWPTKDSAPSSVYGTATKLDSLKDPRTTANVTWLFDVDPGFEYLFRFHFCDIESSPTEKLLFNVYINSLLVAESLDLSNLTSNIFGAPYYMDVVTRLGNGQQISVSVGPSAMDFSYPNGILNGLEIMKINNSRGSLDSMDSEIQPLTSSSKMKVWVILGLAIGVLFIAMVAAFILFQMCRRRRRLAYVGRSSQDHFSMNGGGSPQTMESKYSNGTAIISNSKIGYRFPFVAVQEATNNFNESLVVGVGGFGKVYKGVLRDETKVAVKRGVSQSHQGLAEFRTEIEMLSQFRHRHLVSLIGYCDEQNEMIIIYEYMENGTLKNHLYGSNLPSLSWRKRLEICIGSARGLHYLHTGSAKAIIHRDVKSANILLDENLMAKVADFGLSKAGPEIDETHVSTVVKGSFGYLDPEYLTRQQLTEKSDVYSFGVVMLEILCGRPVIDPSVPREMVNLVEWAMKWQKRGELEKFVDPHLVDKIKPESLKKFGEMAEKCLAECGIDRPTMGDVLWNLECALQLQGNDERTNLNGELSNNHFETTVSTTQFSVGSMGDLAGVSMSGVFSQMLRTEMR</sequence>
<feature type="binding site" evidence="12">
    <location>
        <position position="524"/>
    </location>
    <ligand>
        <name>ATP</name>
        <dbReference type="ChEBI" id="CHEBI:30616"/>
    </ligand>
</feature>
<dbReference type="Gene3D" id="3.30.200.20">
    <property type="entry name" value="Phosphorylase Kinase, domain 1"/>
    <property type="match status" value="1"/>
</dbReference>
<dbReference type="PANTHER" id="PTHR45631">
    <property type="entry name" value="OS07G0107800 PROTEIN-RELATED"/>
    <property type="match status" value="1"/>
</dbReference>
<keyword evidence="10 13" id="KW-0472">Membrane</keyword>
<dbReference type="InterPro" id="IPR024788">
    <property type="entry name" value="Malectin-like_Carb-bd_dom"/>
</dbReference>
<dbReference type="Pfam" id="PF12819">
    <property type="entry name" value="Malectin_like"/>
    <property type="match status" value="1"/>
</dbReference>
<dbReference type="InterPro" id="IPR000719">
    <property type="entry name" value="Prot_kinase_dom"/>
</dbReference>
<dbReference type="PROSITE" id="PS00108">
    <property type="entry name" value="PROTEIN_KINASE_ST"/>
    <property type="match status" value="1"/>
</dbReference>
<dbReference type="GO" id="GO:0016020">
    <property type="term" value="C:membrane"/>
    <property type="evidence" value="ECO:0007669"/>
    <property type="project" value="UniProtKB-SubCell"/>
</dbReference>
<evidence type="ECO:0000313" key="16">
    <source>
        <dbReference type="EMBL" id="MPA69529.1"/>
    </source>
</evidence>
<evidence type="ECO:0000256" key="13">
    <source>
        <dbReference type="SAM" id="Phobius"/>
    </source>
</evidence>
<reference evidence="16" key="1">
    <citation type="submission" date="2019-08" db="EMBL/GenBank/DDBJ databases">
        <title>Reference gene set and small RNA set construction with multiple tissues from Davidia involucrata Baill.</title>
        <authorList>
            <person name="Yang H."/>
            <person name="Zhou C."/>
            <person name="Li G."/>
            <person name="Wang J."/>
            <person name="Gao P."/>
            <person name="Wang M."/>
            <person name="Wang R."/>
            <person name="Zhao Y."/>
        </authorList>
    </citation>
    <scope>NUCLEOTIDE SEQUENCE</scope>
    <source>
        <tissue evidence="16">Mixed with DoveR01_LX</tissue>
    </source>
</reference>